<gene>
    <name evidence="1" type="primary">10</name>
    <name evidence="1" type="ORF">SEA_LILMAC1015_10</name>
</gene>
<accession>A0AA49BPR8</accession>
<name>A0AA49BPR8_9CAUD</name>
<organism evidence="1 2">
    <name type="scientific">Arthrobacter phage Lilmac1015</name>
    <dbReference type="NCBI Taxonomy" id="2912653"/>
    <lineage>
        <taxon>Viruses</taxon>
        <taxon>Duplodnaviria</taxon>
        <taxon>Heunggongvirae</taxon>
        <taxon>Uroviricota</taxon>
        <taxon>Caudoviricetes</taxon>
        <taxon>Berryhillviridae</taxon>
        <taxon>Lilmacvirus</taxon>
        <taxon>Lilmacvirus lilmac1015</taxon>
    </lineage>
</organism>
<protein>
    <submittedName>
        <fullName evidence="1">Uncharacterized protein</fullName>
    </submittedName>
</protein>
<keyword evidence="2" id="KW-1185">Reference proteome</keyword>
<reference evidence="1" key="1">
    <citation type="submission" date="2021-12" db="EMBL/GenBank/DDBJ databases">
        <authorList>
            <person name="Isenhart S.H."/>
            <person name="Brown D.K."/>
            <person name="Allen M.J."/>
            <person name="Garcia C.A."/>
            <person name="Bollivar D.W."/>
            <person name="Garlena R.A."/>
            <person name="Russell D.A."/>
            <person name="Jacobs-Sera D."/>
            <person name="Hatfull G.F."/>
        </authorList>
    </citation>
    <scope>NUCLEOTIDE SEQUENCE</scope>
</reference>
<evidence type="ECO:0000313" key="2">
    <source>
        <dbReference type="Proteomes" id="UP001179340"/>
    </source>
</evidence>
<dbReference type="EMBL" id="OL742560">
    <property type="protein sequence ID" value="UKH48297.1"/>
    <property type="molecule type" value="Genomic_DNA"/>
</dbReference>
<sequence>MTDPSEYGVSVETVSALAPHVTISADPDPVPGADPLYSNSGIRKITAEAVEGWIKGVTARVTGRLYRLAELPAEHAARPGIEAEIADAINNGAAAYLVDAAFPAKAAPNDNTSYGEVLRARSEAITLELMERIVAIVDAPVVVGAPGPAEISFDFPPATFTDGFRV</sequence>
<proteinExistence type="predicted"/>
<dbReference type="Proteomes" id="UP001179340">
    <property type="component" value="Segment"/>
</dbReference>
<evidence type="ECO:0000313" key="1">
    <source>
        <dbReference type="EMBL" id="UKH48297.1"/>
    </source>
</evidence>